<dbReference type="InterPro" id="IPR012337">
    <property type="entry name" value="RNaseH-like_sf"/>
</dbReference>
<evidence type="ECO:0000313" key="5">
    <source>
        <dbReference type="Proteomes" id="UP000095280"/>
    </source>
</evidence>
<dbReference type="OrthoDB" id="16516at2759"/>
<accession>A0A1I8HEH6</accession>
<keyword evidence="2" id="KW-0540">Nuclease</keyword>
<dbReference type="GO" id="GO:0003676">
    <property type="term" value="F:nucleic acid binding"/>
    <property type="evidence" value="ECO:0007669"/>
    <property type="project" value="InterPro"/>
</dbReference>
<evidence type="ECO:0000256" key="2">
    <source>
        <dbReference type="ARBA" id="ARBA00022722"/>
    </source>
</evidence>
<keyword evidence="1" id="KW-0698">rRNA processing</keyword>
<dbReference type="SUPFAM" id="SSF53098">
    <property type="entry name" value="Ribonuclease H-like"/>
    <property type="match status" value="1"/>
</dbReference>
<evidence type="ECO:0000256" key="4">
    <source>
        <dbReference type="ARBA" id="ARBA00025599"/>
    </source>
</evidence>
<evidence type="ECO:0000313" key="6">
    <source>
        <dbReference type="WBParaSite" id="maker-uti_cns_0005733-snap-gene-0.7-mRNA-1"/>
    </source>
</evidence>
<keyword evidence="3" id="KW-0378">Hydrolase</keyword>
<dbReference type="GO" id="GO:0005634">
    <property type="term" value="C:nucleus"/>
    <property type="evidence" value="ECO:0007669"/>
    <property type="project" value="TreeGrafter"/>
</dbReference>
<name>A0A1I8HEH6_9PLAT</name>
<evidence type="ECO:0000256" key="3">
    <source>
        <dbReference type="ARBA" id="ARBA00022801"/>
    </source>
</evidence>
<dbReference type="InterPro" id="IPR036397">
    <property type="entry name" value="RNaseH_sf"/>
</dbReference>
<dbReference type="PANTHER" id="PTHR12801:SF45">
    <property type="entry name" value="RNA EXONUCLEASE 4"/>
    <property type="match status" value="1"/>
</dbReference>
<dbReference type="WBParaSite" id="maker-uti_cns_0005733-snap-gene-0.7-mRNA-1">
    <property type="protein sequence ID" value="maker-uti_cns_0005733-snap-gene-0.7-mRNA-1"/>
    <property type="gene ID" value="maker-uti_cns_0005733-snap-gene-0.7"/>
</dbReference>
<reference evidence="6" key="1">
    <citation type="submission" date="2016-11" db="UniProtKB">
        <authorList>
            <consortium name="WormBaseParasite"/>
        </authorList>
    </citation>
    <scope>IDENTIFICATION</scope>
</reference>
<proteinExistence type="predicted"/>
<dbReference type="STRING" id="282301.A0A1I8HEH6"/>
<dbReference type="InterPro" id="IPR047021">
    <property type="entry name" value="REXO1/3/4-like"/>
</dbReference>
<comment type="function">
    <text evidence="4">Exoribonuclease involved in ribosome biosynthesis. Involved in the processing of ITS1, the internal transcribed spacer localized between the 18S and 5.8S rRNAs.</text>
</comment>
<dbReference type="Proteomes" id="UP000095280">
    <property type="component" value="Unplaced"/>
</dbReference>
<dbReference type="GO" id="GO:0006364">
    <property type="term" value="P:rRNA processing"/>
    <property type="evidence" value="ECO:0007669"/>
    <property type="project" value="UniProtKB-KW"/>
</dbReference>
<dbReference type="Pfam" id="PF00929">
    <property type="entry name" value="RNase_T"/>
    <property type="match status" value="1"/>
</dbReference>
<dbReference type="SMART" id="SM00479">
    <property type="entry name" value="EXOIII"/>
    <property type="match status" value="1"/>
</dbReference>
<protein>
    <submittedName>
        <fullName evidence="6">Exonuclease domain-containing protein</fullName>
    </submittedName>
</protein>
<dbReference type="GO" id="GO:0004527">
    <property type="term" value="F:exonuclease activity"/>
    <property type="evidence" value="ECO:0007669"/>
    <property type="project" value="InterPro"/>
</dbReference>
<dbReference type="AlphaFoldDB" id="A0A1I8HEH6"/>
<organism evidence="5 6">
    <name type="scientific">Macrostomum lignano</name>
    <dbReference type="NCBI Taxonomy" id="282301"/>
    <lineage>
        <taxon>Eukaryota</taxon>
        <taxon>Metazoa</taxon>
        <taxon>Spiralia</taxon>
        <taxon>Lophotrochozoa</taxon>
        <taxon>Platyhelminthes</taxon>
        <taxon>Rhabditophora</taxon>
        <taxon>Macrostomorpha</taxon>
        <taxon>Macrostomida</taxon>
        <taxon>Macrostomidae</taxon>
        <taxon>Macrostomum</taxon>
    </lineage>
</organism>
<dbReference type="Gene3D" id="3.30.420.10">
    <property type="entry name" value="Ribonuclease H-like superfamily/Ribonuclease H"/>
    <property type="match status" value="1"/>
</dbReference>
<sequence length="311" mass="34306">MASTSHEKRAVGSTKRLSASAKQQSIGVKRARLNIRNNFFSRSKALPIIRTNIVRLDEPSLATQVVAIDCEFVGTGPRGSVSALGRASVLNERGDVLLDVMCLPDEPVTDYRTRWSGIRAADLSRGLPFDAVQDLVRRAVRGRVLVGHALHNDLRVLRLHHPEGLVRDTSKCVLLQAKAGMPPQGKRPASLRSLSLALLNLRIQQREHDSVEDADACLKLYHLVAEEWESQLGVRAPELGKESDDGSDQASNGDKAAASVKERQRARLHELSYSNPESTAKLTARRQVRPGFVGTWQTGDADNLLVDDKYW</sequence>
<keyword evidence="5" id="KW-1185">Reference proteome</keyword>
<dbReference type="PANTHER" id="PTHR12801">
    <property type="entry name" value="RNA EXONUCLEASE REXO1 / RECO3 FAMILY MEMBER-RELATED"/>
    <property type="match status" value="1"/>
</dbReference>
<evidence type="ECO:0000256" key="1">
    <source>
        <dbReference type="ARBA" id="ARBA00022552"/>
    </source>
</evidence>
<dbReference type="InterPro" id="IPR013520">
    <property type="entry name" value="Ribonucl_H"/>
</dbReference>